<proteinExistence type="predicted"/>
<gene>
    <name evidence="1" type="ORF">FJTKL_10897</name>
</gene>
<organism evidence="1 2">
    <name type="scientific">Diaporthe vaccinii</name>
    <dbReference type="NCBI Taxonomy" id="105482"/>
    <lineage>
        <taxon>Eukaryota</taxon>
        <taxon>Fungi</taxon>
        <taxon>Dikarya</taxon>
        <taxon>Ascomycota</taxon>
        <taxon>Pezizomycotina</taxon>
        <taxon>Sordariomycetes</taxon>
        <taxon>Sordariomycetidae</taxon>
        <taxon>Diaporthales</taxon>
        <taxon>Diaporthaceae</taxon>
        <taxon>Diaporthe</taxon>
        <taxon>Diaporthe eres species complex</taxon>
    </lineage>
</organism>
<keyword evidence="2" id="KW-1185">Reference proteome</keyword>
<evidence type="ECO:0000313" key="2">
    <source>
        <dbReference type="Proteomes" id="UP001600888"/>
    </source>
</evidence>
<accession>A0ABR4EIK2</accession>
<sequence>MYLMPGVVSKCQICPQRHACKPAHDAVLNLRHFLLNHLRQLPAKPIFYFVEFLLHFCPDSTQDASLRLFHKIHHLLPQ</sequence>
<name>A0ABR4EIK2_9PEZI</name>
<comment type="caution">
    <text evidence="1">The sequence shown here is derived from an EMBL/GenBank/DDBJ whole genome shotgun (WGS) entry which is preliminary data.</text>
</comment>
<evidence type="ECO:0000313" key="1">
    <source>
        <dbReference type="EMBL" id="KAL2282273.1"/>
    </source>
</evidence>
<reference evidence="1 2" key="1">
    <citation type="submission" date="2024-03" db="EMBL/GenBank/DDBJ databases">
        <title>A high-quality draft genome sequence of Diaporthe vaccinii, a causative agent of upright dieback and viscid rot disease in cranberry plants.</title>
        <authorList>
            <person name="Sarrasin M."/>
            <person name="Lang B.F."/>
            <person name="Burger G."/>
        </authorList>
    </citation>
    <scope>NUCLEOTIDE SEQUENCE [LARGE SCALE GENOMIC DNA]</scope>
    <source>
        <strain evidence="1 2">IS7</strain>
    </source>
</reference>
<dbReference type="EMBL" id="JBAWTH010000050">
    <property type="protein sequence ID" value="KAL2282273.1"/>
    <property type="molecule type" value="Genomic_DNA"/>
</dbReference>
<protein>
    <submittedName>
        <fullName evidence="1">Uncharacterized protein</fullName>
    </submittedName>
</protein>
<dbReference type="Proteomes" id="UP001600888">
    <property type="component" value="Unassembled WGS sequence"/>
</dbReference>